<dbReference type="Proteomes" id="UP000593892">
    <property type="component" value="Chromosome"/>
</dbReference>
<evidence type="ECO:0000256" key="2">
    <source>
        <dbReference type="ARBA" id="ARBA00022692"/>
    </source>
</evidence>
<keyword evidence="2 5" id="KW-0812">Transmembrane</keyword>
<evidence type="ECO:0000256" key="1">
    <source>
        <dbReference type="ARBA" id="ARBA00004141"/>
    </source>
</evidence>
<dbReference type="Gene3D" id="2.40.50.140">
    <property type="entry name" value="Nucleic acid-binding proteins"/>
    <property type="match status" value="1"/>
</dbReference>
<name>A0A7S7SPR6_PALFE</name>
<evidence type="ECO:0000259" key="6">
    <source>
        <dbReference type="Pfam" id="PF01957"/>
    </source>
</evidence>
<reference evidence="7 8" key="1">
    <citation type="submission" date="2020-10" db="EMBL/GenBank/DDBJ databases">
        <title>Complete genome sequence of Paludibaculum fermentans P105T, a facultatively anaerobic acidobacterium capable of dissimilatory Fe(III) reduction.</title>
        <authorList>
            <person name="Dedysh S.N."/>
            <person name="Beletsky A.V."/>
            <person name="Kulichevskaya I.S."/>
            <person name="Mardanov A.V."/>
            <person name="Ravin N.V."/>
        </authorList>
    </citation>
    <scope>NUCLEOTIDE SEQUENCE [LARGE SCALE GENOMIC DNA]</scope>
    <source>
        <strain evidence="7 8">P105</strain>
    </source>
</reference>
<evidence type="ECO:0000256" key="5">
    <source>
        <dbReference type="SAM" id="Phobius"/>
    </source>
</evidence>
<protein>
    <submittedName>
        <fullName evidence="7">NfeD family protein</fullName>
    </submittedName>
</protein>
<dbReference type="RefSeq" id="WP_194453089.1">
    <property type="nucleotide sequence ID" value="NZ_CP063849.1"/>
</dbReference>
<dbReference type="AlphaFoldDB" id="A0A7S7SPR6"/>
<dbReference type="InterPro" id="IPR012340">
    <property type="entry name" value="NA-bd_OB-fold"/>
</dbReference>
<keyword evidence="3 5" id="KW-1133">Transmembrane helix</keyword>
<dbReference type="EMBL" id="CP063849">
    <property type="protein sequence ID" value="QOY91435.1"/>
    <property type="molecule type" value="Genomic_DNA"/>
</dbReference>
<feature type="domain" description="NfeD-like C-terminal" evidence="6">
    <location>
        <begin position="90"/>
        <end position="146"/>
    </location>
</feature>
<keyword evidence="8" id="KW-1185">Reference proteome</keyword>
<evidence type="ECO:0000256" key="4">
    <source>
        <dbReference type="ARBA" id="ARBA00023136"/>
    </source>
</evidence>
<dbReference type="InterPro" id="IPR052165">
    <property type="entry name" value="Membrane_assoc_protease"/>
</dbReference>
<dbReference type="KEGG" id="pfer:IRI77_16240"/>
<dbReference type="PANTHER" id="PTHR33507">
    <property type="entry name" value="INNER MEMBRANE PROTEIN YBBJ"/>
    <property type="match status" value="1"/>
</dbReference>
<dbReference type="InterPro" id="IPR002810">
    <property type="entry name" value="NfeD-like_C"/>
</dbReference>
<accession>A0A7S7SPR6</accession>
<organism evidence="7 8">
    <name type="scientific">Paludibaculum fermentans</name>
    <dbReference type="NCBI Taxonomy" id="1473598"/>
    <lineage>
        <taxon>Bacteria</taxon>
        <taxon>Pseudomonadati</taxon>
        <taxon>Acidobacteriota</taxon>
        <taxon>Terriglobia</taxon>
        <taxon>Bryobacterales</taxon>
        <taxon>Bryobacteraceae</taxon>
        <taxon>Paludibaculum</taxon>
    </lineage>
</organism>
<dbReference type="Pfam" id="PF01957">
    <property type="entry name" value="NfeD"/>
    <property type="match status" value="1"/>
</dbReference>
<keyword evidence="4 5" id="KW-0472">Membrane</keyword>
<feature type="transmembrane region" description="Helical" evidence="5">
    <location>
        <begin position="53"/>
        <end position="71"/>
    </location>
</feature>
<proteinExistence type="predicted"/>
<evidence type="ECO:0000313" key="8">
    <source>
        <dbReference type="Proteomes" id="UP000593892"/>
    </source>
</evidence>
<sequence length="148" mass="16354">MGSYFMTWWAWLVIGLLLLAGEILTPGGFYLIFFGVAALLVGLVKMLGFEFGLALEGLLFVAASVAGLMFFRKPLLERFRKLTPVSDVDNLTNEIASAMEEIPVQGIGKVELRGTSWNARNVSETLIPKSTRCRVERVDGLTLEVRSL</sequence>
<evidence type="ECO:0000256" key="3">
    <source>
        <dbReference type="ARBA" id="ARBA00022989"/>
    </source>
</evidence>
<evidence type="ECO:0000313" key="7">
    <source>
        <dbReference type="EMBL" id="QOY91435.1"/>
    </source>
</evidence>
<dbReference type="GO" id="GO:0005886">
    <property type="term" value="C:plasma membrane"/>
    <property type="evidence" value="ECO:0007669"/>
    <property type="project" value="TreeGrafter"/>
</dbReference>
<feature type="transmembrane region" description="Helical" evidence="5">
    <location>
        <begin position="6"/>
        <end position="24"/>
    </location>
</feature>
<comment type="subcellular location">
    <subcellularLocation>
        <location evidence="1">Membrane</location>
        <topology evidence="1">Multi-pass membrane protein</topology>
    </subcellularLocation>
</comment>
<dbReference type="PANTHER" id="PTHR33507:SF3">
    <property type="entry name" value="INNER MEMBRANE PROTEIN YBBJ"/>
    <property type="match status" value="1"/>
</dbReference>
<gene>
    <name evidence="7" type="ORF">IRI77_16240</name>
</gene>